<gene>
    <name evidence="3" type="ordered locus">Thivi_0865</name>
</gene>
<dbReference type="RefSeq" id="WP_014777391.1">
    <property type="nucleotide sequence ID" value="NC_018012.1"/>
</dbReference>
<evidence type="ECO:0000313" key="4">
    <source>
        <dbReference type="Proteomes" id="UP000006062"/>
    </source>
</evidence>
<reference evidence="3 4" key="1">
    <citation type="submission" date="2012-06" db="EMBL/GenBank/DDBJ databases">
        <title>Complete sequence of Thiocystis violascens DSM 198.</title>
        <authorList>
            <consortium name="US DOE Joint Genome Institute"/>
            <person name="Lucas S."/>
            <person name="Han J."/>
            <person name="Lapidus A."/>
            <person name="Cheng J.-F."/>
            <person name="Goodwin L."/>
            <person name="Pitluck S."/>
            <person name="Peters L."/>
            <person name="Ovchinnikova G."/>
            <person name="Teshima H."/>
            <person name="Detter J.C."/>
            <person name="Han C."/>
            <person name="Tapia R."/>
            <person name="Land M."/>
            <person name="Hauser L."/>
            <person name="Kyrpides N."/>
            <person name="Ivanova N."/>
            <person name="Pagani I."/>
            <person name="Vogl K."/>
            <person name="Liu Z."/>
            <person name="Frigaard N.-U."/>
            <person name="Bryant D."/>
            <person name="Woyke T."/>
        </authorList>
    </citation>
    <scope>NUCLEOTIDE SEQUENCE [LARGE SCALE GENOMIC DNA]</scope>
    <source>
        <strain evidence="4">ATCC 17096 / DSM 198 / 6111</strain>
    </source>
</reference>
<dbReference type="SUPFAM" id="SSF53474">
    <property type="entry name" value="alpha/beta-Hydrolases"/>
    <property type="match status" value="1"/>
</dbReference>
<dbReference type="AlphaFoldDB" id="I3Y7D5"/>
<dbReference type="Proteomes" id="UP000006062">
    <property type="component" value="Chromosome"/>
</dbReference>
<feature type="domain" description="Serine aminopeptidase S33" evidence="2">
    <location>
        <begin position="69"/>
        <end position="198"/>
    </location>
</feature>
<dbReference type="Pfam" id="PF12146">
    <property type="entry name" value="Hydrolase_4"/>
    <property type="match status" value="1"/>
</dbReference>
<evidence type="ECO:0000256" key="1">
    <source>
        <dbReference type="ARBA" id="ARBA00022801"/>
    </source>
</evidence>
<dbReference type="KEGG" id="tvi:Thivi_0865"/>
<dbReference type="PANTHER" id="PTHR22946:SF9">
    <property type="entry name" value="POLYKETIDE TRANSFERASE AF380"/>
    <property type="match status" value="1"/>
</dbReference>
<dbReference type="InterPro" id="IPR022742">
    <property type="entry name" value="Hydrolase_4"/>
</dbReference>
<dbReference type="eggNOG" id="COG1073">
    <property type="taxonomic scope" value="Bacteria"/>
</dbReference>
<dbReference type="GO" id="GO:0052689">
    <property type="term" value="F:carboxylic ester hydrolase activity"/>
    <property type="evidence" value="ECO:0007669"/>
    <property type="project" value="UniProtKB-ARBA"/>
</dbReference>
<keyword evidence="4" id="KW-1185">Reference proteome</keyword>
<proteinExistence type="predicted"/>
<name>I3Y7D5_THIV6</name>
<dbReference type="PANTHER" id="PTHR22946">
    <property type="entry name" value="DIENELACTONE HYDROLASE DOMAIN-CONTAINING PROTEIN-RELATED"/>
    <property type="match status" value="1"/>
</dbReference>
<protein>
    <submittedName>
        <fullName evidence="3">Prolyl oligopeptidase family protein</fullName>
    </submittedName>
</protein>
<dbReference type="InterPro" id="IPR029058">
    <property type="entry name" value="AB_hydrolase_fold"/>
</dbReference>
<dbReference type="InterPro" id="IPR050261">
    <property type="entry name" value="FrsA_esterase"/>
</dbReference>
<accession>I3Y7D5</accession>
<evidence type="ECO:0000259" key="2">
    <source>
        <dbReference type="Pfam" id="PF12146"/>
    </source>
</evidence>
<dbReference type="HOGENOM" id="CLU_029375_6_2_6"/>
<sequence>MTAFILTAGLLAAGVALTPALLHRVYRAPRIREQGTPAALALPYRSLRIPTVNGKTLFAWLVSPAEPAEPLPAVIVLHGWGGNAEQMLPFAAPLHREGYAVLLIDARNHGRSDTDGFSSLPRFAEDLEHGLDWLARQPGIDPRRLALLGHSVGAGAVLLLASRRRDLAAVISIAAFAHPEQLMRRQFRGNRIPWTLGWLVMRWVERTIQARFDDIAPCRSIRHVTCPVLLVHGETDSRVPPEDAECIYANRRDASTELLILPDTDHDSIDAIETHADALLAFLGKTCRGVLPVPPQGKDATRFSDRPLPRRV</sequence>
<dbReference type="STRING" id="765911.Thivi_0865"/>
<organism evidence="3 4">
    <name type="scientific">Thiocystis violascens (strain ATCC 17096 / DSM 198 / 6111)</name>
    <name type="common">Chromatium violascens</name>
    <dbReference type="NCBI Taxonomy" id="765911"/>
    <lineage>
        <taxon>Bacteria</taxon>
        <taxon>Pseudomonadati</taxon>
        <taxon>Pseudomonadota</taxon>
        <taxon>Gammaproteobacteria</taxon>
        <taxon>Chromatiales</taxon>
        <taxon>Chromatiaceae</taxon>
        <taxon>Thiocystis</taxon>
    </lineage>
</organism>
<evidence type="ECO:0000313" key="3">
    <source>
        <dbReference type="EMBL" id="AFL72903.1"/>
    </source>
</evidence>
<keyword evidence="1" id="KW-0378">Hydrolase</keyword>
<dbReference type="Gene3D" id="3.40.50.1820">
    <property type="entry name" value="alpha/beta hydrolase"/>
    <property type="match status" value="1"/>
</dbReference>
<dbReference type="OrthoDB" id="4269629at2"/>
<dbReference type="EMBL" id="CP003154">
    <property type="protein sequence ID" value="AFL72903.1"/>
    <property type="molecule type" value="Genomic_DNA"/>
</dbReference>